<dbReference type="Proteomes" id="UP001139410">
    <property type="component" value="Unassembled WGS sequence"/>
</dbReference>
<dbReference type="RefSeq" id="WP_235067917.1">
    <property type="nucleotide sequence ID" value="NZ_JAKFGM010000002.1"/>
</dbReference>
<keyword evidence="2" id="KW-1185">Reference proteome</keyword>
<evidence type="ECO:0000313" key="1">
    <source>
        <dbReference type="EMBL" id="MCF2515379.1"/>
    </source>
</evidence>
<gene>
    <name evidence="1" type="ORF">LVY65_09920</name>
</gene>
<organism evidence="1 2">
    <name type="scientific">Sphingomonas cremea</name>
    <dbReference type="NCBI Taxonomy" id="2904799"/>
    <lineage>
        <taxon>Bacteria</taxon>
        <taxon>Pseudomonadati</taxon>
        <taxon>Pseudomonadota</taxon>
        <taxon>Alphaproteobacteria</taxon>
        <taxon>Sphingomonadales</taxon>
        <taxon>Sphingomonadaceae</taxon>
        <taxon>Sphingomonas</taxon>
    </lineage>
</organism>
<protein>
    <submittedName>
        <fullName evidence="1">Uncharacterized protein</fullName>
    </submittedName>
</protein>
<evidence type="ECO:0000313" key="2">
    <source>
        <dbReference type="Proteomes" id="UP001139410"/>
    </source>
</evidence>
<reference evidence="1" key="1">
    <citation type="submission" date="2022-01" db="EMBL/GenBank/DDBJ databases">
        <authorList>
            <person name="Jo J.-H."/>
            <person name="Im W.-T."/>
        </authorList>
    </citation>
    <scope>NUCLEOTIDE SEQUENCE</scope>
    <source>
        <strain evidence="1">G124</strain>
    </source>
</reference>
<dbReference type="EMBL" id="JAKFGM010000002">
    <property type="protein sequence ID" value="MCF2515379.1"/>
    <property type="molecule type" value="Genomic_DNA"/>
</dbReference>
<dbReference type="AlphaFoldDB" id="A0A9X1TWH7"/>
<sequence>MSDDQLASYFADRERYERSMSDRATNLRVAAVHTEMADRYEALAVVFGAKRATGLRS</sequence>
<accession>A0A9X1TWH7</accession>
<name>A0A9X1TWH7_9SPHN</name>
<proteinExistence type="predicted"/>
<comment type="caution">
    <text evidence="1">The sequence shown here is derived from an EMBL/GenBank/DDBJ whole genome shotgun (WGS) entry which is preliminary data.</text>
</comment>